<evidence type="ECO:0000313" key="1">
    <source>
        <dbReference type="EMBL" id="KAF0824414.1"/>
    </source>
</evidence>
<evidence type="ECO:0000313" key="2">
    <source>
        <dbReference type="Proteomes" id="UP000465778"/>
    </source>
</evidence>
<gene>
    <name evidence="1" type="ORF">KIS1582_1773</name>
</gene>
<comment type="caution">
    <text evidence="1">The sequence shown here is derived from an EMBL/GenBank/DDBJ whole genome shotgun (WGS) entry which is preliminary data.</text>
</comment>
<dbReference type="AlphaFoldDB" id="A0A800MXT0"/>
<reference evidence="1 2" key="1">
    <citation type="journal article" date="2020" name="G3 (Bethesda)">
        <title>Whole Genome Sequencing and Comparative Genomics of Two Nematicidal Bacillus Strains Reveals a Wide Range of Possible Virulence Factors.</title>
        <authorList>
            <person name="Susic N."/>
            <person name="Janezic S."/>
            <person name="Rupnik M."/>
            <person name="Geric Stare B."/>
        </authorList>
    </citation>
    <scope>NUCLEOTIDE SEQUENCE [LARGE SCALE GENOMIC DNA]</scope>
    <source>
        <strain evidence="1 2">I-1582</strain>
    </source>
</reference>
<sequence length="42" mass="4917">MPGSWRFSEIVYIGWLFFGTASYIKDANPETFISKRRNCSCH</sequence>
<dbReference type="Proteomes" id="UP000465778">
    <property type="component" value="Unassembled WGS sequence"/>
</dbReference>
<proteinExistence type="predicted"/>
<protein>
    <submittedName>
        <fullName evidence="1">Uncharacterized protein</fullName>
    </submittedName>
</protein>
<accession>A0A800MXT0</accession>
<name>A0A800MXT0_CYTFI</name>
<dbReference type="EMBL" id="VDEM01000015">
    <property type="protein sequence ID" value="KAF0824414.1"/>
    <property type="molecule type" value="Genomic_DNA"/>
</dbReference>
<organism evidence="1 2">
    <name type="scientific">Cytobacillus firmus</name>
    <name type="common">Bacillus firmus</name>
    <dbReference type="NCBI Taxonomy" id="1399"/>
    <lineage>
        <taxon>Bacteria</taxon>
        <taxon>Bacillati</taxon>
        <taxon>Bacillota</taxon>
        <taxon>Bacilli</taxon>
        <taxon>Bacillales</taxon>
        <taxon>Bacillaceae</taxon>
        <taxon>Cytobacillus</taxon>
    </lineage>
</organism>